<comment type="caution">
    <text evidence="1">The sequence shown here is derived from an EMBL/GenBank/DDBJ whole genome shotgun (WGS) entry which is preliminary data.</text>
</comment>
<dbReference type="Gene3D" id="2.60.40.1120">
    <property type="entry name" value="Carboxypeptidase-like, regulatory domain"/>
    <property type="match status" value="1"/>
</dbReference>
<evidence type="ECO:0008006" key="2">
    <source>
        <dbReference type="Google" id="ProtNLM"/>
    </source>
</evidence>
<feature type="non-terminal residue" evidence="1">
    <location>
        <position position="179"/>
    </location>
</feature>
<evidence type="ECO:0000313" key="1">
    <source>
        <dbReference type="EMBL" id="KAA6311586.1"/>
    </source>
</evidence>
<dbReference type="EMBL" id="SNRY01006874">
    <property type="protein sequence ID" value="KAA6311586.1"/>
    <property type="molecule type" value="Genomic_DNA"/>
</dbReference>
<dbReference type="Pfam" id="PF13620">
    <property type="entry name" value="CarboxypepD_reg"/>
    <property type="match status" value="1"/>
</dbReference>
<sequence length="179" mass="19729">MTNARYVRKIHVLFFVFLLVSIVESKSQNSNQTSSYTVLGRVIDRLENTPVEFANIILYNTTDGSAAAGYTATRSDGTFVLECKKAGNYYLKISFLGYKTFETSPFHLSGEKKTLTIADVLLEQLQQELSEVEIVGQKRQVVYKLDKQVIEASGYISAAGGTAVDILAQTPSIRVDADG</sequence>
<gene>
    <name evidence="1" type="ORF">EZS27_037315</name>
</gene>
<dbReference type="InterPro" id="IPR008969">
    <property type="entry name" value="CarboxyPept-like_regulatory"/>
</dbReference>
<organism evidence="1">
    <name type="scientific">termite gut metagenome</name>
    <dbReference type="NCBI Taxonomy" id="433724"/>
    <lineage>
        <taxon>unclassified sequences</taxon>
        <taxon>metagenomes</taxon>
        <taxon>organismal metagenomes</taxon>
    </lineage>
</organism>
<protein>
    <recommendedName>
        <fullName evidence="2">TonB-dependent receptor SusC</fullName>
    </recommendedName>
</protein>
<proteinExistence type="predicted"/>
<reference evidence="1" key="1">
    <citation type="submission" date="2019-03" db="EMBL/GenBank/DDBJ databases">
        <title>Single cell metagenomics reveals metabolic interactions within the superorganism composed of flagellate Streblomastix strix and complex community of Bacteroidetes bacteria on its surface.</title>
        <authorList>
            <person name="Treitli S.C."/>
            <person name="Kolisko M."/>
            <person name="Husnik F."/>
            <person name="Keeling P."/>
            <person name="Hampl V."/>
        </authorList>
    </citation>
    <scope>NUCLEOTIDE SEQUENCE</scope>
    <source>
        <strain evidence="1">STM</strain>
    </source>
</reference>
<dbReference type="AlphaFoldDB" id="A0A5J4PPP7"/>
<accession>A0A5J4PPP7</accession>
<name>A0A5J4PPP7_9ZZZZ</name>
<dbReference type="SUPFAM" id="SSF49464">
    <property type="entry name" value="Carboxypeptidase regulatory domain-like"/>
    <property type="match status" value="1"/>
</dbReference>